<dbReference type="InterPro" id="IPR036736">
    <property type="entry name" value="ACP-like_sf"/>
</dbReference>
<comment type="caution">
    <text evidence="2">The sequence shown here is derived from an EMBL/GenBank/DDBJ whole genome shotgun (WGS) entry which is preliminary data.</text>
</comment>
<dbReference type="PROSITE" id="PS50075">
    <property type="entry name" value="CARRIER"/>
    <property type="match status" value="1"/>
</dbReference>
<evidence type="ECO:0000313" key="3">
    <source>
        <dbReference type="Proteomes" id="UP001242480"/>
    </source>
</evidence>
<dbReference type="Pfam" id="PF00550">
    <property type="entry name" value="PP-binding"/>
    <property type="match status" value="1"/>
</dbReference>
<proteinExistence type="predicted"/>
<gene>
    <name evidence="2" type="ORF">QO011_001004</name>
</gene>
<keyword evidence="3" id="KW-1185">Reference proteome</keyword>
<feature type="domain" description="Carrier" evidence="1">
    <location>
        <begin position="1"/>
        <end position="79"/>
    </location>
</feature>
<dbReference type="Gene3D" id="1.10.1200.10">
    <property type="entry name" value="ACP-like"/>
    <property type="match status" value="1"/>
</dbReference>
<dbReference type="EMBL" id="JAUSVX010000001">
    <property type="protein sequence ID" value="MDQ0468009.1"/>
    <property type="molecule type" value="Genomic_DNA"/>
</dbReference>
<dbReference type="SUPFAM" id="SSF47336">
    <property type="entry name" value="ACP-like"/>
    <property type="match status" value="1"/>
</dbReference>
<evidence type="ECO:0000313" key="2">
    <source>
        <dbReference type="EMBL" id="MDQ0468009.1"/>
    </source>
</evidence>
<dbReference type="InterPro" id="IPR009081">
    <property type="entry name" value="PP-bd_ACP"/>
</dbReference>
<sequence length="83" mass="9030">MPDRHIEAKVIAVVQRTFQAEDQAITSETEAGDVAGWDSVAHSNLIMDIEDELGVSLDLNEVYDYQTVGDIVEGVRKAGGDKP</sequence>
<dbReference type="RefSeq" id="WP_307268494.1">
    <property type="nucleotide sequence ID" value="NZ_JAUSVX010000001.1"/>
</dbReference>
<accession>A0ABU0J171</accession>
<evidence type="ECO:0000259" key="1">
    <source>
        <dbReference type="PROSITE" id="PS50075"/>
    </source>
</evidence>
<reference evidence="2 3" key="1">
    <citation type="submission" date="2023-07" db="EMBL/GenBank/DDBJ databases">
        <title>Genomic Encyclopedia of Type Strains, Phase IV (KMG-IV): sequencing the most valuable type-strain genomes for metagenomic binning, comparative biology and taxonomic classification.</title>
        <authorList>
            <person name="Goeker M."/>
        </authorList>
    </citation>
    <scope>NUCLEOTIDE SEQUENCE [LARGE SCALE GENOMIC DNA]</scope>
    <source>
        <strain evidence="2 3">DSM 19619</strain>
    </source>
</reference>
<protein>
    <submittedName>
        <fullName evidence="2">Acyl carrier protein</fullName>
    </submittedName>
</protein>
<dbReference type="Proteomes" id="UP001242480">
    <property type="component" value="Unassembled WGS sequence"/>
</dbReference>
<name>A0ABU0J171_9HYPH</name>
<organism evidence="2 3">
    <name type="scientific">Labrys wisconsinensis</name>
    <dbReference type="NCBI Taxonomy" id="425677"/>
    <lineage>
        <taxon>Bacteria</taxon>
        <taxon>Pseudomonadati</taxon>
        <taxon>Pseudomonadota</taxon>
        <taxon>Alphaproteobacteria</taxon>
        <taxon>Hyphomicrobiales</taxon>
        <taxon>Xanthobacteraceae</taxon>
        <taxon>Labrys</taxon>
    </lineage>
</organism>